<dbReference type="EMBL" id="JAGVWE010000004">
    <property type="protein sequence ID" value="MBS3063111.1"/>
    <property type="molecule type" value="Genomic_DNA"/>
</dbReference>
<evidence type="ECO:0000259" key="1">
    <source>
        <dbReference type="Pfam" id="PF01978"/>
    </source>
</evidence>
<dbReference type="InterPro" id="IPR036388">
    <property type="entry name" value="WH-like_DNA-bd_sf"/>
</dbReference>
<accession>A0A8T4L874</accession>
<evidence type="ECO:0000313" key="3">
    <source>
        <dbReference type="Proteomes" id="UP000678237"/>
    </source>
</evidence>
<dbReference type="AlphaFoldDB" id="A0A8T4L874"/>
<organism evidence="2 3">
    <name type="scientific">Candidatus Iainarchaeum sp</name>
    <dbReference type="NCBI Taxonomy" id="3101447"/>
    <lineage>
        <taxon>Archaea</taxon>
        <taxon>Candidatus Iainarchaeota</taxon>
        <taxon>Candidatus Iainarchaeia</taxon>
        <taxon>Candidatus Iainarchaeales</taxon>
        <taxon>Candidatus Iainarchaeaceae</taxon>
        <taxon>Candidatus Iainarchaeum</taxon>
    </lineage>
</organism>
<evidence type="ECO:0000313" key="2">
    <source>
        <dbReference type="EMBL" id="MBS3063111.1"/>
    </source>
</evidence>
<reference evidence="2" key="1">
    <citation type="submission" date="2021-03" db="EMBL/GenBank/DDBJ databases">
        <authorList>
            <person name="Jaffe A."/>
        </authorList>
    </citation>
    <scope>NUCLEOTIDE SEQUENCE</scope>
    <source>
        <strain evidence="2">RIFCSPLOWO2_01_FULL_58_19</strain>
    </source>
</reference>
<dbReference type="SUPFAM" id="SSF46785">
    <property type="entry name" value="Winged helix' DNA-binding domain"/>
    <property type="match status" value="1"/>
</dbReference>
<name>A0A8T4L874_9ARCH</name>
<proteinExistence type="predicted"/>
<reference evidence="2" key="2">
    <citation type="submission" date="2021-05" db="EMBL/GenBank/DDBJ databases">
        <title>Protein family content uncovers lineage relationships and bacterial pathway maintenance mechanisms in DPANN archaea.</title>
        <authorList>
            <person name="Castelle C.J."/>
            <person name="Meheust R."/>
            <person name="Jaffe A.L."/>
            <person name="Seitz K."/>
            <person name="Gong X."/>
            <person name="Baker B.J."/>
            <person name="Banfield J.F."/>
        </authorList>
    </citation>
    <scope>NUCLEOTIDE SEQUENCE</scope>
    <source>
        <strain evidence="2">RIFCSPLOWO2_01_FULL_58_19</strain>
    </source>
</reference>
<dbReference type="InterPro" id="IPR036390">
    <property type="entry name" value="WH_DNA-bd_sf"/>
</dbReference>
<dbReference type="Proteomes" id="UP000678237">
    <property type="component" value="Unassembled WGS sequence"/>
</dbReference>
<comment type="caution">
    <text evidence="2">The sequence shown here is derived from an EMBL/GenBank/DDBJ whole genome shotgun (WGS) entry which is preliminary data.</text>
</comment>
<dbReference type="Pfam" id="PF01978">
    <property type="entry name" value="TrmB"/>
    <property type="match status" value="1"/>
</dbReference>
<dbReference type="SUPFAM" id="SSF56024">
    <property type="entry name" value="Phospholipase D/nuclease"/>
    <property type="match status" value="1"/>
</dbReference>
<dbReference type="PANTHER" id="PTHR34293">
    <property type="entry name" value="HTH-TYPE TRANSCRIPTIONAL REGULATOR TRMBL2"/>
    <property type="match status" value="1"/>
</dbReference>
<dbReference type="Gene3D" id="1.10.10.10">
    <property type="entry name" value="Winged helix-like DNA-binding domain superfamily/Winged helix DNA-binding domain"/>
    <property type="match status" value="1"/>
</dbReference>
<feature type="domain" description="Transcription regulator TrmB N-terminal" evidence="1">
    <location>
        <begin position="10"/>
        <end position="77"/>
    </location>
</feature>
<gene>
    <name evidence="2" type="ORF">J4203_04510</name>
</gene>
<dbReference type="InterPro" id="IPR051797">
    <property type="entry name" value="TrmB-like"/>
</dbReference>
<protein>
    <submittedName>
        <fullName evidence="2">TrmB family transcriptional regulator</fullName>
    </submittedName>
</protein>
<sequence>MNEAEVNALLEQLGLTEYEAKTLTALFKLRESEAPEVSRIAQVPKTRVYDVLDRLTKRKLVIEIYGRPKKYRVVDAETVFGELISQKKSEISELEQKANQVKELLSITNGGDEASERVMKVKDKFDFMRILAQEIDQAKEQVVAFTGLDREHAHLRDAIKNAAKKNVKVKLISKIPNEVRKLAKEYSEAGVDLRELEHGMHAYLIDGKKVILALSDFAQDRPEYHFTIWNNNKPMATALNHYFDACWSKATQPKH</sequence>
<dbReference type="PANTHER" id="PTHR34293:SF1">
    <property type="entry name" value="HTH-TYPE TRANSCRIPTIONAL REGULATOR TRMBL2"/>
    <property type="match status" value="1"/>
</dbReference>
<dbReference type="Gene3D" id="3.30.870.10">
    <property type="entry name" value="Endonuclease Chain A"/>
    <property type="match status" value="1"/>
</dbReference>
<dbReference type="InterPro" id="IPR002831">
    <property type="entry name" value="Tscrpt_reg_TrmB_N"/>
</dbReference>